<dbReference type="CDD" id="cd04488">
    <property type="entry name" value="RecG_wedge_OBF"/>
    <property type="match status" value="1"/>
</dbReference>
<keyword evidence="1" id="KW-0547">Nucleotide-binding</keyword>
<keyword evidence="1" id="KW-0378">Hydrolase</keyword>
<accession>A0A1G9U9D8</accession>
<dbReference type="RefSeq" id="WP_092608710.1">
    <property type="nucleotide sequence ID" value="NZ_FNHU01000004.1"/>
</dbReference>
<reference evidence="1 2" key="1">
    <citation type="submission" date="2016-10" db="EMBL/GenBank/DDBJ databases">
        <authorList>
            <person name="de Groot N.N."/>
        </authorList>
    </citation>
    <scope>NUCLEOTIDE SEQUENCE [LARGE SCALE GENOMIC DNA]</scope>
    <source>
        <strain evidence="1 2">KPR-7B</strain>
    </source>
</reference>
<evidence type="ECO:0000313" key="1">
    <source>
        <dbReference type="EMBL" id="SDM56561.1"/>
    </source>
</evidence>
<dbReference type="OrthoDB" id="3268233at2"/>
<dbReference type="Gene3D" id="2.40.50.140">
    <property type="entry name" value="Nucleic acid-binding proteins"/>
    <property type="match status" value="1"/>
</dbReference>
<sequence>MSRRGGGRLKDRLGARLCSLRAAREGAGGGDVQVSAPRCGSTPIKDLVPRERARVSGVLRAVTYRPASAKPTLVGQLYDGTGVVDLIWIGRRTIAGIKPGTQLCAEGMVVAGRTRPRIYNPWYELLGEEI</sequence>
<dbReference type="Proteomes" id="UP000199671">
    <property type="component" value="Unassembled WGS sequence"/>
</dbReference>
<organism evidence="1 2">
    <name type="scientific">Actinomyces ruminicola</name>
    <dbReference type="NCBI Taxonomy" id="332524"/>
    <lineage>
        <taxon>Bacteria</taxon>
        <taxon>Bacillati</taxon>
        <taxon>Actinomycetota</taxon>
        <taxon>Actinomycetes</taxon>
        <taxon>Actinomycetales</taxon>
        <taxon>Actinomycetaceae</taxon>
        <taxon>Actinomyces</taxon>
    </lineage>
</organism>
<dbReference type="EMBL" id="FNHU01000004">
    <property type="protein sequence ID" value="SDM56561.1"/>
    <property type="molecule type" value="Genomic_DNA"/>
</dbReference>
<gene>
    <name evidence="1" type="ORF">SAMN04487766_10411</name>
</gene>
<name>A0A1G9U9D8_9ACTO</name>
<dbReference type="InterPro" id="IPR012340">
    <property type="entry name" value="NA-bd_OB-fold"/>
</dbReference>
<dbReference type="AlphaFoldDB" id="A0A1G9U9D8"/>
<proteinExistence type="predicted"/>
<dbReference type="GO" id="GO:0004386">
    <property type="term" value="F:helicase activity"/>
    <property type="evidence" value="ECO:0007669"/>
    <property type="project" value="UniProtKB-KW"/>
</dbReference>
<evidence type="ECO:0000313" key="2">
    <source>
        <dbReference type="Proteomes" id="UP000199671"/>
    </source>
</evidence>
<keyword evidence="1" id="KW-0067">ATP-binding</keyword>
<protein>
    <submittedName>
        <fullName evidence="1">ATP-dependent DNA helicase RecG</fullName>
    </submittedName>
</protein>
<keyword evidence="1" id="KW-0347">Helicase</keyword>